<reference evidence="1" key="1">
    <citation type="submission" date="2020-04" db="EMBL/GenBank/DDBJ databases">
        <authorList>
            <person name="Chiriac C."/>
            <person name="Salcher M."/>
            <person name="Ghai R."/>
            <person name="Kavagutti S V."/>
        </authorList>
    </citation>
    <scope>NUCLEOTIDE SEQUENCE</scope>
</reference>
<sequence>MQEAKIPAEKLHECKWAWWQNPVNSSSWRLTKLGHELLKETLKVESLTLTVKNTLSHNKTLLLLEKYLTSPFYIQRSDRIVFFGGHDSIMLTLMDNNLDQYLENLSK</sequence>
<organism evidence="1">
    <name type="scientific">uncultured Caudovirales phage</name>
    <dbReference type="NCBI Taxonomy" id="2100421"/>
    <lineage>
        <taxon>Viruses</taxon>
        <taxon>Duplodnaviria</taxon>
        <taxon>Heunggongvirae</taxon>
        <taxon>Uroviricota</taxon>
        <taxon>Caudoviricetes</taxon>
        <taxon>Peduoviridae</taxon>
        <taxon>Maltschvirus</taxon>
        <taxon>Maltschvirus maltsch</taxon>
    </lineage>
</organism>
<protein>
    <submittedName>
        <fullName evidence="1">Uncharacterized protein</fullName>
    </submittedName>
</protein>
<proteinExistence type="predicted"/>
<gene>
    <name evidence="1" type="ORF">UFOVP116_267</name>
</gene>
<accession>A0A6J5L7V7</accession>
<dbReference type="EMBL" id="LR796237">
    <property type="protein sequence ID" value="CAB4130095.1"/>
    <property type="molecule type" value="Genomic_DNA"/>
</dbReference>
<evidence type="ECO:0000313" key="1">
    <source>
        <dbReference type="EMBL" id="CAB4130095.1"/>
    </source>
</evidence>
<name>A0A6J5L7V7_9CAUD</name>